<dbReference type="Proteomes" id="UP000266340">
    <property type="component" value="Unassembled WGS sequence"/>
</dbReference>
<dbReference type="Gene3D" id="3.30.300.210">
    <property type="entry name" value="Nutrient germinant receptor protein C, domain 3"/>
    <property type="match status" value="1"/>
</dbReference>
<comment type="similarity">
    <text evidence="2">Belongs to the GerABKC lipoprotein family.</text>
</comment>
<evidence type="ECO:0000256" key="8">
    <source>
        <dbReference type="SAM" id="SignalP"/>
    </source>
</evidence>
<evidence type="ECO:0000256" key="4">
    <source>
        <dbReference type="ARBA" id="ARBA00022729"/>
    </source>
</evidence>
<feature type="chain" id="PRO_5038764898" evidence="8">
    <location>
        <begin position="20"/>
        <end position="399"/>
    </location>
</feature>
<evidence type="ECO:0000259" key="9">
    <source>
        <dbReference type="Pfam" id="PF05504"/>
    </source>
</evidence>
<dbReference type="EMBL" id="QXJM01000040">
    <property type="protein sequence ID" value="RIE01133.1"/>
    <property type="molecule type" value="Genomic_DNA"/>
</dbReference>
<dbReference type="InterPro" id="IPR057336">
    <property type="entry name" value="GerAC_N"/>
</dbReference>
<evidence type="ECO:0000256" key="6">
    <source>
        <dbReference type="ARBA" id="ARBA00023139"/>
    </source>
</evidence>
<dbReference type="OrthoDB" id="9816067at2"/>
<dbReference type="PROSITE" id="PS51257">
    <property type="entry name" value="PROKAR_LIPOPROTEIN"/>
    <property type="match status" value="1"/>
</dbReference>
<feature type="signal peptide" evidence="8">
    <location>
        <begin position="1"/>
        <end position="19"/>
    </location>
</feature>
<dbReference type="Pfam" id="PF05504">
    <property type="entry name" value="Spore_GerAC"/>
    <property type="match status" value="1"/>
</dbReference>
<dbReference type="InterPro" id="IPR008844">
    <property type="entry name" value="Spore_GerAC-like"/>
</dbReference>
<evidence type="ECO:0000256" key="5">
    <source>
        <dbReference type="ARBA" id="ARBA00023136"/>
    </source>
</evidence>
<dbReference type="RefSeq" id="WP_119151397.1">
    <property type="nucleotide sequence ID" value="NZ_JBHSOV010000041.1"/>
</dbReference>
<evidence type="ECO:0000256" key="2">
    <source>
        <dbReference type="ARBA" id="ARBA00007886"/>
    </source>
</evidence>
<reference evidence="11 12" key="1">
    <citation type="submission" date="2018-09" db="EMBL/GenBank/DDBJ databases">
        <title>Cohnella cavernae sp. nov., isolated from a karst cave.</title>
        <authorList>
            <person name="Zhu H."/>
        </authorList>
    </citation>
    <scope>NUCLEOTIDE SEQUENCE [LARGE SCALE GENOMIC DNA]</scope>
    <source>
        <strain evidence="11 12">K2E09-144</strain>
    </source>
</reference>
<evidence type="ECO:0000313" key="11">
    <source>
        <dbReference type="EMBL" id="RIE01133.1"/>
    </source>
</evidence>
<accession>A0A398CEJ7</accession>
<evidence type="ECO:0000259" key="10">
    <source>
        <dbReference type="Pfam" id="PF25198"/>
    </source>
</evidence>
<feature type="domain" description="Spore germination protein N-terminal" evidence="10">
    <location>
        <begin position="23"/>
        <end position="199"/>
    </location>
</feature>
<dbReference type="PANTHER" id="PTHR35789:SF1">
    <property type="entry name" value="SPORE GERMINATION PROTEIN B3"/>
    <property type="match status" value="1"/>
</dbReference>
<keyword evidence="12" id="KW-1185">Reference proteome</keyword>
<dbReference type="PANTHER" id="PTHR35789">
    <property type="entry name" value="SPORE GERMINATION PROTEIN B3"/>
    <property type="match status" value="1"/>
</dbReference>
<evidence type="ECO:0000313" key="12">
    <source>
        <dbReference type="Proteomes" id="UP000266340"/>
    </source>
</evidence>
<evidence type="ECO:0000256" key="7">
    <source>
        <dbReference type="ARBA" id="ARBA00023288"/>
    </source>
</evidence>
<evidence type="ECO:0000256" key="1">
    <source>
        <dbReference type="ARBA" id="ARBA00004635"/>
    </source>
</evidence>
<dbReference type="NCBIfam" id="TIGR02887">
    <property type="entry name" value="spore_ger_x_C"/>
    <property type="match status" value="1"/>
</dbReference>
<keyword evidence="3" id="KW-0309">Germination</keyword>
<comment type="caution">
    <text evidence="11">The sequence shown here is derived from an EMBL/GenBank/DDBJ whole genome shotgun (WGS) entry which is preliminary data.</text>
</comment>
<keyword evidence="4 8" id="KW-0732">Signal</keyword>
<dbReference type="InterPro" id="IPR046953">
    <property type="entry name" value="Spore_GerAC-like_C"/>
</dbReference>
<proteinExistence type="inferred from homology"/>
<organism evidence="11 12">
    <name type="scientific">Cohnella faecalis</name>
    <dbReference type="NCBI Taxonomy" id="2315694"/>
    <lineage>
        <taxon>Bacteria</taxon>
        <taxon>Bacillati</taxon>
        <taxon>Bacillota</taxon>
        <taxon>Bacilli</taxon>
        <taxon>Bacillales</taxon>
        <taxon>Paenibacillaceae</taxon>
        <taxon>Cohnella</taxon>
    </lineage>
</organism>
<keyword evidence="7" id="KW-0449">Lipoprotein</keyword>
<dbReference type="GO" id="GO:0016020">
    <property type="term" value="C:membrane"/>
    <property type="evidence" value="ECO:0007669"/>
    <property type="project" value="UniProtKB-SubCell"/>
</dbReference>
<feature type="domain" description="Spore germination GerAC-like C-terminal" evidence="9">
    <location>
        <begin position="235"/>
        <end position="385"/>
    </location>
</feature>
<comment type="subcellular location">
    <subcellularLocation>
        <location evidence="1">Membrane</location>
        <topology evidence="1">Lipid-anchor</topology>
    </subcellularLocation>
</comment>
<dbReference type="InterPro" id="IPR038501">
    <property type="entry name" value="Spore_GerAC_C_sf"/>
</dbReference>
<sequence length="399" mass="43933">MKATVYLLGCLSLISLLLAGCWDKNELTDWGFVQAVAIDRSESGRIKVMAQIYRPGSSESRSGMATKGGSYLSLTEEAATMSEASLKLAAELGRRLQWSHMRALLVGEQVIRTRNIGELLDFFSRSQGPRGSVNVMTTQGEASRYLLIKPLIENTIGQQLRTAESIASTQAGISTTITLLDLNILSQTPGSIALLPHIRLSKDEHEVVTIDSLAILRFPEGTIDASLVPMQFAPYLLMIRGEYRRGQLSIPCEKEEGKGSSGVTKEDSYWVYASKSRLKVTQRGGRPLIRIHLDLDGKMGEMTCSDIQTVDGNAHFLKRVAEEIERGAKDAVDFVQEKKADVLLAGQYLERRNPRLWRSWSGDWAEQFSYAKVIVTVSARITDTGMNAGNPFTAVSGSP</sequence>
<dbReference type="GO" id="GO:0009847">
    <property type="term" value="P:spore germination"/>
    <property type="evidence" value="ECO:0007669"/>
    <property type="project" value="InterPro"/>
</dbReference>
<keyword evidence="5" id="KW-0472">Membrane</keyword>
<dbReference type="Pfam" id="PF25198">
    <property type="entry name" value="Spore_GerAC_N"/>
    <property type="match status" value="1"/>
</dbReference>
<gene>
    <name evidence="11" type="ORF">D3H35_22225</name>
</gene>
<evidence type="ECO:0000256" key="3">
    <source>
        <dbReference type="ARBA" id="ARBA00022544"/>
    </source>
</evidence>
<dbReference type="AlphaFoldDB" id="A0A398CEJ7"/>
<name>A0A398CEJ7_9BACL</name>
<protein>
    <submittedName>
        <fullName evidence="11">Ger(X)C family spore germination protein</fullName>
    </submittedName>
</protein>
<keyword evidence="6" id="KW-0564">Palmitate</keyword>